<dbReference type="AlphaFoldDB" id="A0ABD2NZ50"/>
<accession>A0ABD2NZ50</accession>
<protein>
    <submittedName>
        <fullName evidence="1">Uncharacterized protein</fullName>
    </submittedName>
</protein>
<comment type="caution">
    <text evidence="1">The sequence shown here is derived from an EMBL/GenBank/DDBJ whole genome shotgun (WGS) entry which is preliminary data.</text>
</comment>
<organism evidence="1 2">
    <name type="scientific">Cryptolaemus montrouzieri</name>
    <dbReference type="NCBI Taxonomy" id="559131"/>
    <lineage>
        <taxon>Eukaryota</taxon>
        <taxon>Metazoa</taxon>
        <taxon>Ecdysozoa</taxon>
        <taxon>Arthropoda</taxon>
        <taxon>Hexapoda</taxon>
        <taxon>Insecta</taxon>
        <taxon>Pterygota</taxon>
        <taxon>Neoptera</taxon>
        <taxon>Endopterygota</taxon>
        <taxon>Coleoptera</taxon>
        <taxon>Polyphaga</taxon>
        <taxon>Cucujiformia</taxon>
        <taxon>Coccinelloidea</taxon>
        <taxon>Coccinellidae</taxon>
        <taxon>Scymninae</taxon>
        <taxon>Scymnini</taxon>
        <taxon>Cryptolaemus</taxon>
    </lineage>
</organism>
<dbReference type="EMBL" id="JABFTP020000165">
    <property type="protein sequence ID" value="KAL3283993.1"/>
    <property type="molecule type" value="Genomic_DNA"/>
</dbReference>
<keyword evidence="2" id="KW-1185">Reference proteome</keyword>
<reference evidence="1 2" key="1">
    <citation type="journal article" date="2021" name="BMC Biol.">
        <title>Horizontally acquired antibacterial genes associated with adaptive radiation of ladybird beetles.</title>
        <authorList>
            <person name="Li H.S."/>
            <person name="Tang X.F."/>
            <person name="Huang Y.H."/>
            <person name="Xu Z.Y."/>
            <person name="Chen M.L."/>
            <person name="Du X.Y."/>
            <person name="Qiu B.Y."/>
            <person name="Chen P.T."/>
            <person name="Zhang W."/>
            <person name="Slipinski A."/>
            <person name="Escalona H.E."/>
            <person name="Waterhouse R.M."/>
            <person name="Zwick A."/>
            <person name="Pang H."/>
        </authorList>
    </citation>
    <scope>NUCLEOTIDE SEQUENCE [LARGE SCALE GENOMIC DNA]</scope>
    <source>
        <strain evidence="1">SYSU2018</strain>
    </source>
</reference>
<sequence>MSPKSKPDTLENKIALFNRKHREIEYKLSRQRKFLTSLKKPYNIKEIQMRFDNLKQEFEPTSILLNELIISIENAGQEVSRFYKLEFEKSEDEYFSIMGEMSEIISDSDNFNNHPNSTVKQSISWTISNQQIRLSEITIPKFHGSIEHW</sequence>
<evidence type="ECO:0000313" key="1">
    <source>
        <dbReference type="EMBL" id="KAL3283993.1"/>
    </source>
</evidence>
<dbReference type="Proteomes" id="UP001516400">
    <property type="component" value="Unassembled WGS sequence"/>
</dbReference>
<name>A0ABD2NZ50_9CUCU</name>
<gene>
    <name evidence="1" type="ORF">HHI36_018163</name>
</gene>
<evidence type="ECO:0000313" key="2">
    <source>
        <dbReference type="Proteomes" id="UP001516400"/>
    </source>
</evidence>
<proteinExistence type="predicted"/>